<dbReference type="Proteomes" id="UP000595140">
    <property type="component" value="Unassembled WGS sequence"/>
</dbReference>
<sequence>MDRSSKIVIGQGDLRNGVYVFASVPASALVANIDPFVLHQRLGHPSVDVLPFLGTNKTQSVQPSPSPVIPAVPATQQPTQQSPSPSQSPSESSTPSASSDDDDNPESSSVETTSPSPILPSLGGACAAAGRVDLLIQELRRF</sequence>
<evidence type="ECO:0000313" key="2">
    <source>
        <dbReference type="EMBL" id="VFQ84627.1"/>
    </source>
</evidence>
<keyword evidence="3" id="KW-1185">Reference proteome</keyword>
<accession>A0A484M7N1</accession>
<evidence type="ECO:0000313" key="3">
    <source>
        <dbReference type="Proteomes" id="UP000595140"/>
    </source>
</evidence>
<gene>
    <name evidence="2" type="ORF">CCAM_LOCUS26403</name>
</gene>
<evidence type="ECO:0000256" key="1">
    <source>
        <dbReference type="SAM" id="MobiDB-lite"/>
    </source>
</evidence>
<dbReference type="AlphaFoldDB" id="A0A484M7N1"/>
<organism evidence="2 3">
    <name type="scientific">Cuscuta campestris</name>
    <dbReference type="NCBI Taxonomy" id="132261"/>
    <lineage>
        <taxon>Eukaryota</taxon>
        <taxon>Viridiplantae</taxon>
        <taxon>Streptophyta</taxon>
        <taxon>Embryophyta</taxon>
        <taxon>Tracheophyta</taxon>
        <taxon>Spermatophyta</taxon>
        <taxon>Magnoliopsida</taxon>
        <taxon>eudicotyledons</taxon>
        <taxon>Gunneridae</taxon>
        <taxon>Pentapetalae</taxon>
        <taxon>asterids</taxon>
        <taxon>lamiids</taxon>
        <taxon>Solanales</taxon>
        <taxon>Convolvulaceae</taxon>
        <taxon>Cuscuteae</taxon>
        <taxon>Cuscuta</taxon>
        <taxon>Cuscuta subgen. Grammica</taxon>
        <taxon>Cuscuta sect. Cleistogrammica</taxon>
    </lineage>
</organism>
<protein>
    <recommendedName>
        <fullName evidence="4">GAG-pre-integrase domain-containing protein</fullName>
    </recommendedName>
</protein>
<proteinExistence type="predicted"/>
<feature type="region of interest" description="Disordered" evidence="1">
    <location>
        <begin position="48"/>
        <end position="123"/>
    </location>
</feature>
<reference evidence="2 3" key="1">
    <citation type="submission" date="2018-04" db="EMBL/GenBank/DDBJ databases">
        <authorList>
            <person name="Vogel A."/>
        </authorList>
    </citation>
    <scope>NUCLEOTIDE SEQUENCE [LARGE SCALE GENOMIC DNA]</scope>
</reference>
<name>A0A484M7N1_9ASTE</name>
<evidence type="ECO:0008006" key="4">
    <source>
        <dbReference type="Google" id="ProtNLM"/>
    </source>
</evidence>
<feature type="compositionally biased region" description="Low complexity" evidence="1">
    <location>
        <begin position="106"/>
        <end position="116"/>
    </location>
</feature>
<feature type="compositionally biased region" description="Low complexity" evidence="1">
    <location>
        <begin position="71"/>
        <end position="98"/>
    </location>
</feature>
<dbReference type="EMBL" id="OOIL02002808">
    <property type="protein sequence ID" value="VFQ84627.1"/>
    <property type="molecule type" value="Genomic_DNA"/>
</dbReference>